<sequence length="411" mass="46613">MSFDIKELLKSAREDGVSDIHLKVGAPPVLRKDGKLLPLKDLPPLTSEDIWKAVRLMTNEKQRKTLEEVKGLDIAYELEDVGRHRVNIFFQKGELAVAIRIIPSVIRTIRELNLPPVIERLALEDRGLILVTGVAGMGKSTTLAAMIDYINENKSSRILTIEDPIEYVFTDKKSFISQREVGIDTPSFYQGLKEALRQDPNVIMVGEMRDLETIQTALQAAETGHLVLSTLHTLDAKESINRIISVFPGQMQNEVRIQLSSVLKAVISQRLVPTADGKNRVPAVEIMVTTARIRDMILREERLGELKEAIAEGYIPYGMQTFEQSLFYLWKKGLITAEMALDFATNRENLELRMKGITTDQESRYWKIFEEMALRELGQLPEEDSTTLKKVEQSGNKIEKEIKNLLKELNI</sequence>
<dbReference type="GO" id="GO:0005524">
    <property type="term" value="F:ATP binding"/>
    <property type="evidence" value="ECO:0007669"/>
    <property type="project" value="InterPro"/>
</dbReference>
<comment type="caution">
    <text evidence="3">The sequence shown here is derived from an EMBL/GenBank/DDBJ whole genome shotgun (WGS) entry which is preliminary data.</text>
</comment>
<proteinExistence type="inferred from homology"/>
<organism evidence="3">
    <name type="scientific">candidate division WOR-3 bacterium</name>
    <dbReference type="NCBI Taxonomy" id="2052148"/>
    <lineage>
        <taxon>Bacteria</taxon>
        <taxon>Bacteria division WOR-3</taxon>
    </lineage>
</organism>
<gene>
    <name evidence="3" type="ORF">ENG67_00845</name>
</gene>
<dbReference type="InterPro" id="IPR006321">
    <property type="entry name" value="PilT/PilU"/>
</dbReference>
<reference evidence="3" key="1">
    <citation type="journal article" date="2020" name="mSystems">
        <title>Genome- and Community-Level Interaction Insights into Carbon Utilization and Element Cycling Functions of Hydrothermarchaeota in Hydrothermal Sediment.</title>
        <authorList>
            <person name="Zhou Z."/>
            <person name="Liu Y."/>
            <person name="Xu W."/>
            <person name="Pan J."/>
            <person name="Luo Z.H."/>
            <person name="Li M."/>
        </authorList>
    </citation>
    <scope>NUCLEOTIDE SEQUENCE [LARGE SCALE GENOMIC DNA]</scope>
    <source>
        <strain evidence="3">HyVt-237</strain>
    </source>
</reference>
<dbReference type="Proteomes" id="UP000885931">
    <property type="component" value="Unassembled WGS sequence"/>
</dbReference>
<accession>A0A7C1BEW7</accession>
<dbReference type="GO" id="GO:0016887">
    <property type="term" value="F:ATP hydrolysis activity"/>
    <property type="evidence" value="ECO:0007669"/>
    <property type="project" value="InterPro"/>
</dbReference>
<dbReference type="CDD" id="cd01131">
    <property type="entry name" value="PilT"/>
    <property type="match status" value="1"/>
</dbReference>
<feature type="domain" description="Bacterial type II secretion system protein E" evidence="2">
    <location>
        <begin position="118"/>
        <end position="281"/>
    </location>
</feature>
<evidence type="ECO:0000313" key="3">
    <source>
        <dbReference type="EMBL" id="HDM89740.1"/>
    </source>
</evidence>
<dbReference type="InterPro" id="IPR001482">
    <property type="entry name" value="T2SS/T4SS_dom"/>
</dbReference>
<dbReference type="AlphaFoldDB" id="A0A7C1BEW7"/>
<comment type="similarity">
    <text evidence="1">Belongs to the GSP E family.</text>
</comment>
<dbReference type="NCBIfam" id="TIGR01420">
    <property type="entry name" value="pilT_fam"/>
    <property type="match status" value="1"/>
</dbReference>
<dbReference type="InterPro" id="IPR027417">
    <property type="entry name" value="P-loop_NTPase"/>
</dbReference>
<dbReference type="SUPFAM" id="SSF52540">
    <property type="entry name" value="P-loop containing nucleoside triphosphate hydrolases"/>
    <property type="match status" value="1"/>
</dbReference>
<protein>
    <submittedName>
        <fullName evidence="3">Type IV pilus twitching motility protein PilT</fullName>
    </submittedName>
</protein>
<dbReference type="InterPro" id="IPR050921">
    <property type="entry name" value="T4SS_GSP_E_ATPase"/>
</dbReference>
<dbReference type="PANTHER" id="PTHR30486">
    <property type="entry name" value="TWITCHING MOTILITY PROTEIN PILT"/>
    <property type="match status" value="1"/>
</dbReference>
<dbReference type="EMBL" id="DRBW01000030">
    <property type="protein sequence ID" value="HDM89740.1"/>
    <property type="molecule type" value="Genomic_DNA"/>
</dbReference>
<dbReference type="Pfam" id="PF00437">
    <property type="entry name" value="T2SSE"/>
    <property type="match status" value="1"/>
</dbReference>
<name>A0A7C1BEW7_UNCW3</name>
<dbReference type="PANTHER" id="PTHR30486:SF12">
    <property type="entry name" value="TYPE IV PILUS ATPASE PILU"/>
    <property type="match status" value="1"/>
</dbReference>
<dbReference type="Gene3D" id="3.40.50.300">
    <property type="entry name" value="P-loop containing nucleotide triphosphate hydrolases"/>
    <property type="match status" value="1"/>
</dbReference>
<evidence type="ECO:0000256" key="1">
    <source>
        <dbReference type="ARBA" id="ARBA00006611"/>
    </source>
</evidence>
<dbReference type="Gene3D" id="3.30.450.90">
    <property type="match status" value="1"/>
</dbReference>
<evidence type="ECO:0000259" key="2">
    <source>
        <dbReference type="Pfam" id="PF00437"/>
    </source>
</evidence>